<evidence type="ECO:0000313" key="2">
    <source>
        <dbReference type="EMBL" id="RAS58996.1"/>
    </source>
</evidence>
<feature type="signal peptide" evidence="1">
    <location>
        <begin position="1"/>
        <end position="22"/>
    </location>
</feature>
<dbReference type="Pfam" id="PF19882">
    <property type="entry name" value="DUF6355"/>
    <property type="match status" value="1"/>
</dbReference>
<dbReference type="Proteomes" id="UP000248714">
    <property type="component" value="Unassembled WGS sequence"/>
</dbReference>
<name>A0ABX9DV87_9PSEU</name>
<evidence type="ECO:0008006" key="4">
    <source>
        <dbReference type="Google" id="ProtNLM"/>
    </source>
</evidence>
<dbReference type="EMBL" id="QLTT01000016">
    <property type="protein sequence ID" value="RAS58996.1"/>
    <property type="molecule type" value="Genomic_DNA"/>
</dbReference>
<feature type="chain" id="PRO_5046013210" description="Secreted protein" evidence="1">
    <location>
        <begin position="23"/>
        <end position="123"/>
    </location>
</feature>
<sequence length="123" mass="13428">MNRRLASAATALGVLLVSSAVGMIDRAAGSTAKAMPAYCGFLELAEPQGELTARYYHCGKHFILIRFHWSQGSTGTRCIEPWGTDNFYKDGPHKVVNAYYIKTPPNLVGPVDDLRCALSQPRA</sequence>
<evidence type="ECO:0000256" key="1">
    <source>
        <dbReference type="SAM" id="SignalP"/>
    </source>
</evidence>
<evidence type="ECO:0000313" key="3">
    <source>
        <dbReference type="Proteomes" id="UP000248714"/>
    </source>
</evidence>
<proteinExistence type="predicted"/>
<dbReference type="InterPro" id="IPR045935">
    <property type="entry name" value="DUF6355"/>
</dbReference>
<organism evidence="2 3">
    <name type="scientific">Lentzea atacamensis</name>
    <dbReference type="NCBI Taxonomy" id="531938"/>
    <lineage>
        <taxon>Bacteria</taxon>
        <taxon>Bacillati</taxon>
        <taxon>Actinomycetota</taxon>
        <taxon>Actinomycetes</taxon>
        <taxon>Pseudonocardiales</taxon>
        <taxon>Pseudonocardiaceae</taxon>
        <taxon>Lentzea</taxon>
    </lineage>
</organism>
<keyword evidence="3" id="KW-1185">Reference proteome</keyword>
<comment type="caution">
    <text evidence="2">The sequence shown here is derived from an EMBL/GenBank/DDBJ whole genome shotgun (WGS) entry which is preliminary data.</text>
</comment>
<dbReference type="RefSeq" id="WP_112232354.1">
    <property type="nucleotide sequence ID" value="NZ_QLTT01000016.1"/>
</dbReference>
<reference evidence="2 3" key="1">
    <citation type="submission" date="2018-06" db="EMBL/GenBank/DDBJ databases">
        <title>Genomic Encyclopedia of Type Strains, Phase IV (KMG-IV): sequencing the most valuable type-strain genomes for metagenomic binning, comparative biology and taxonomic classification.</title>
        <authorList>
            <person name="Goeker M."/>
        </authorList>
    </citation>
    <scope>NUCLEOTIDE SEQUENCE [LARGE SCALE GENOMIC DNA]</scope>
    <source>
        <strain evidence="2 3">DSM 45479</strain>
    </source>
</reference>
<gene>
    <name evidence="2" type="ORF">C8D87_11649</name>
</gene>
<accession>A0ABX9DV87</accession>
<protein>
    <recommendedName>
        <fullName evidence="4">Secreted protein</fullName>
    </recommendedName>
</protein>
<keyword evidence="1" id="KW-0732">Signal</keyword>